<comment type="caution">
    <text evidence="6">The sequence shown here is derived from an EMBL/GenBank/DDBJ whole genome shotgun (WGS) entry which is preliminary data.</text>
</comment>
<dbReference type="FunFam" id="3.40.50.720:FF:000213">
    <property type="entry name" value="Putative 2-hydroxyacid dehydrogenase"/>
    <property type="match status" value="1"/>
</dbReference>
<evidence type="ECO:0000313" key="6">
    <source>
        <dbReference type="EMBL" id="KAH7512816.1"/>
    </source>
</evidence>
<gene>
    <name evidence="6" type="ORF">FEM48_Zijuj12G0130100</name>
</gene>
<dbReference type="GO" id="GO:0016618">
    <property type="term" value="F:hydroxypyruvate reductase [NAD(P)H] activity"/>
    <property type="evidence" value="ECO:0007669"/>
    <property type="project" value="TreeGrafter"/>
</dbReference>
<dbReference type="SUPFAM" id="SSF51735">
    <property type="entry name" value="NAD(P)-binding Rossmann-fold domains"/>
    <property type="match status" value="1"/>
</dbReference>
<evidence type="ECO:0000259" key="5">
    <source>
        <dbReference type="Pfam" id="PF02826"/>
    </source>
</evidence>
<dbReference type="InterPro" id="IPR006140">
    <property type="entry name" value="D-isomer_DH_NAD-bd"/>
</dbReference>
<dbReference type="InterPro" id="IPR050223">
    <property type="entry name" value="D-isomer_2-hydroxyacid_DH"/>
</dbReference>
<dbReference type="Pfam" id="PF02826">
    <property type="entry name" value="2-Hacid_dh_C"/>
    <property type="match status" value="1"/>
</dbReference>
<dbReference type="GO" id="GO:0051287">
    <property type="term" value="F:NAD binding"/>
    <property type="evidence" value="ECO:0007669"/>
    <property type="project" value="InterPro"/>
</dbReference>
<dbReference type="EMBL" id="JAEACU010000012">
    <property type="protein sequence ID" value="KAH7512816.1"/>
    <property type="molecule type" value="Genomic_DNA"/>
</dbReference>
<keyword evidence="3" id="KW-0520">NAD</keyword>
<feature type="domain" description="D-isomer specific 2-hydroxyacid dehydrogenase NAD-binding" evidence="5">
    <location>
        <begin position="211"/>
        <end position="335"/>
    </location>
</feature>
<dbReference type="PANTHER" id="PTHR10996:SF179">
    <property type="entry name" value="D-ISOMER SPECIFIC 2-HYDROXYACID DEHYDROGENASE FAMILY PROTEIN-RELATED"/>
    <property type="match status" value="1"/>
</dbReference>
<keyword evidence="1" id="KW-0521">NADP</keyword>
<proteinExistence type="predicted"/>
<dbReference type="Gene3D" id="3.40.50.720">
    <property type="entry name" value="NAD(P)-binding Rossmann-like Domain"/>
    <property type="match status" value="3"/>
</dbReference>
<dbReference type="PANTHER" id="PTHR10996">
    <property type="entry name" value="2-HYDROXYACID DEHYDROGENASE-RELATED"/>
    <property type="match status" value="1"/>
</dbReference>
<evidence type="ECO:0000313" key="7">
    <source>
        <dbReference type="Proteomes" id="UP000813462"/>
    </source>
</evidence>
<dbReference type="InterPro" id="IPR036291">
    <property type="entry name" value="NAD(P)-bd_dom_sf"/>
</dbReference>
<dbReference type="EC" id="1.1.1.79" evidence="4"/>
<dbReference type="GO" id="GO:0005829">
    <property type="term" value="C:cytosol"/>
    <property type="evidence" value="ECO:0007669"/>
    <property type="project" value="TreeGrafter"/>
</dbReference>
<evidence type="ECO:0000256" key="2">
    <source>
        <dbReference type="ARBA" id="ARBA00023002"/>
    </source>
</evidence>
<reference evidence="6" key="1">
    <citation type="journal article" date="2021" name="Front. Plant Sci.">
        <title>Chromosome-Scale Genome Assembly for Chinese Sour Jujube and Insights Into Its Genome Evolution and Domestication Signature.</title>
        <authorList>
            <person name="Shen L.-Y."/>
            <person name="Luo H."/>
            <person name="Wang X.-L."/>
            <person name="Wang X.-M."/>
            <person name="Qiu X.-J."/>
            <person name="Liu H."/>
            <person name="Zhou S.-S."/>
            <person name="Jia K.-H."/>
            <person name="Nie S."/>
            <person name="Bao Y.-T."/>
            <person name="Zhang R.-G."/>
            <person name="Yun Q.-Z."/>
            <person name="Chai Y.-H."/>
            <person name="Lu J.-Y."/>
            <person name="Li Y."/>
            <person name="Zhao S.-W."/>
            <person name="Mao J.-F."/>
            <person name="Jia S.-G."/>
            <person name="Mao Y.-M."/>
        </authorList>
    </citation>
    <scope>NUCLEOTIDE SEQUENCE</scope>
    <source>
        <strain evidence="6">AT0</strain>
        <tissue evidence="6">Leaf</tissue>
    </source>
</reference>
<evidence type="ECO:0000256" key="3">
    <source>
        <dbReference type="ARBA" id="ARBA00023027"/>
    </source>
</evidence>
<dbReference type="AlphaFoldDB" id="A0A978UDH3"/>
<keyword evidence="2" id="KW-0560">Oxidoreductase</keyword>
<sequence>MEVTEIPQVIVLKPPPILRSFEDQFTTRFHLLIASNSELPLDDFLATYAQSASAILCAADGPQITADILRQLPSVRVIVSASTGVNHIDLSECRRLGILVANAGDMFSADCADYAIGLLIDVLRNMSAADRYIKKRPWADLVDFPLGSKEFELPLKGARTPVVHELIGIRYPFLRSKSKNKFSEYEPDMVANLSKRACGYLKFFDLELFLLGGKRVGIVGLGRIGLEVAKRLQAFGCSVSYNSRQKKDFDAYPFYANVCELAADVDVLIICCGLTEQTHHMIDRKVLLALGKERVIVNVGRRAIINEKEMVECLVRGEIGGAGLDVFENEPDVPKDLLN</sequence>
<dbReference type="SUPFAM" id="SSF52283">
    <property type="entry name" value="Formate/glycerate dehydrogenase catalytic domain-like"/>
    <property type="match status" value="1"/>
</dbReference>
<protein>
    <recommendedName>
        <fullName evidence="4">glyoxylate reductase (NADP(+))</fullName>
        <ecNumber evidence="4">1.1.1.79</ecNumber>
    </recommendedName>
</protein>
<dbReference type="GO" id="GO:0030267">
    <property type="term" value="F:glyoxylate reductase (NADPH) activity"/>
    <property type="evidence" value="ECO:0007669"/>
    <property type="project" value="UniProtKB-EC"/>
</dbReference>
<dbReference type="GO" id="GO:0009853">
    <property type="term" value="P:photorespiration"/>
    <property type="evidence" value="ECO:0007669"/>
    <property type="project" value="UniProtKB-ARBA"/>
</dbReference>
<organism evidence="6 7">
    <name type="scientific">Ziziphus jujuba var. spinosa</name>
    <dbReference type="NCBI Taxonomy" id="714518"/>
    <lineage>
        <taxon>Eukaryota</taxon>
        <taxon>Viridiplantae</taxon>
        <taxon>Streptophyta</taxon>
        <taxon>Embryophyta</taxon>
        <taxon>Tracheophyta</taxon>
        <taxon>Spermatophyta</taxon>
        <taxon>Magnoliopsida</taxon>
        <taxon>eudicotyledons</taxon>
        <taxon>Gunneridae</taxon>
        <taxon>Pentapetalae</taxon>
        <taxon>rosids</taxon>
        <taxon>fabids</taxon>
        <taxon>Rosales</taxon>
        <taxon>Rhamnaceae</taxon>
        <taxon>Paliureae</taxon>
        <taxon>Ziziphus</taxon>
    </lineage>
</organism>
<evidence type="ECO:0000256" key="4">
    <source>
        <dbReference type="ARBA" id="ARBA00066661"/>
    </source>
</evidence>
<accession>A0A978UDH3</accession>
<evidence type="ECO:0000256" key="1">
    <source>
        <dbReference type="ARBA" id="ARBA00022857"/>
    </source>
</evidence>
<name>A0A978UDH3_ZIZJJ</name>
<dbReference type="Proteomes" id="UP000813462">
    <property type="component" value="Unassembled WGS sequence"/>
</dbReference>